<reference evidence="7 8" key="1">
    <citation type="submission" date="2017-01" db="EMBL/GenBank/DDBJ databases">
        <title>Complete genome of Tateyamaria omphalii DOK1-4 isolated from seawater in Dokdo.</title>
        <authorList>
            <person name="Kim J.H."/>
            <person name="Chi W.-J."/>
        </authorList>
    </citation>
    <scope>NUCLEOTIDE SEQUENCE [LARGE SCALE GENOMIC DNA]</scope>
    <source>
        <strain evidence="7 8">DOK1-4</strain>
    </source>
</reference>
<evidence type="ECO:0000256" key="3">
    <source>
        <dbReference type="ARBA" id="ARBA00022692"/>
    </source>
</evidence>
<feature type="transmembrane region" description="Helical" evidence="6">
    <location>
        <begin position="208"/>
        <end position="234"/>
    </location>
</feature>
<dbReference type="EMBL" id="CP019312">
    <property type="protein sequence ID" value="APX13620.1"/>
    <property type="molecule type" value="Genomic_DNA"/>
</dbReference>
<dbReference type="STRING" id="299262.BWR18_01510"/>
<dbReference type="OrthoDB" id="9799225at2"/>
<evidence type="ECO:0000256" key="6">
    <source>
        <dbReference type="SAM" id="Phobius"/>
    </source>
</evidence>
<name>A0A1P8MZT9_9RHOB</name>
<protein>
    <submittedName>
        <fullName evidence="7">AI-2E family transporter</fullName>
    </submittedName>
</protein>
<keyword evidence="4 6" id="KW-1133">Transmembrane helix</keyword>
<feature type="transmembrane region" description="Helical" evidence="6">
    <location>
        <begin position="138"/>
        <end position="159"/>
    </location>
</feature>
<evidence type="ECO:0000313" key="8">
    <source>
        <dbReference type="Proteomes" id="UP000186336"/>
    </source>
</evidence>
<feature type="transmembrane region" description="Helical" evidence="6">
    <location>
        <begin position="180"/>
        <end position="202"/>
    </location>
</feature>
<dbReference type="Pfam" id="PF01594">
    <property type="entry name" value="AI-2E_transport"/>
    <property type="match status" value="1"/>
</dbReference>
<keyword evidence="5 6" id="KW-0472">Membrane</keyword>
<dbReference type="KEGG" id="tom:BWR18_01510"/>
<accession>A0A1P8MZT9</accession>
<comment type="subcellular location">
    <subcellularLocation>
        <location evidence="1">Membrane</location>
        <topology evidence="1">Multi-pass membrane protein</topology>
    </subcellularLocation>
</comment>
<keyword evidence="8" id="KW-1185">Reference proteome</keyword>
<evidence type="ECO:0000313" key="7">
    <source>
        <dbReference type="EMBL" id="APX13620.1"/>
    </source>
</evidence>
<feature type="transmembrane region" description="Helical" evidence="6">
    <location>
        <begin position="50"/>
        <end position="70"/>
    </location>
</feature>
<dbReference type="PANTHER" id="PTHR21716">
    <property type="entry name" value="TRANSMEMBRANE PROTEIN"/>
    <property type="match status" value="1"/>
</dbReference>
<sequence>MLFILTIFAVGGIMMWARPVLAPMTFALVVGIVASPLADRLHDWGVPRIAVAAALLVLTSGALVLGFVLLEPLLNSMAARLPEIRAEIEGWVQSASGLVRGIETISNEIEQTVGASDADGAAPELPTVMDALWLAPDLGASVLIFAGTLFFFMLTRTDLYAAAGRFSGTLFQADRAVARYFLAVSIVNVALGVAVAVVMSVIGLNNAVLWGLAAGLLNFILYLGPLTILFGLLIVGMVQFNGAYSLLPPFAFLCLNLIEAQFVTPGFVGQRLRISPLAVFVAIVIGLWLWGPVGAIVALPLTLWLAVLLNARGPADRAT</sequence>
<dbReference type="InterPro" id="IPR002549">
    <property type="entry name" value="AI-2E-like"/>
</dbReference>
<dbReference type="GO" id="GO:0016020">
    <property type="term" value="C:membrane"/>
    <property type="evidence" value="ECO:0007669"/>
    <property type="project" value="UniProtKB-SubCell"/>
</dbReference>
<gene>
    <name evidence="7" type="ORF">BWR18_01510</name>
</gene>
<dbReference type="GO" id="GO:0055085">
    <property type="term" value="P:transmembrane transport"/>
    <property type="evidence" value="ECO:0007669"/>
    <property type="project" value="TreeGrafter"/>
</dbReference>
<comment type="similarity">
    <text evidence="2">Belongs to the autoinducer-2 exporter (AI-2E) (TC 2.A.86) family.</text>
</comment>
<organism evidence="7 8">
    <name type="scientific">Tateyamaria omphalii</name>
    <dbReference type="NCBI Taxonomy" id="299262"/>
    <lineage>
        <taxon>Bacteria</taxon>
        <taxon>Pseudomonadati</taxon>
        <taxon>Pseudomonadota</taxon>
        <taxon>Alphaproteobacteria</taxon>
        <taxon>Rhodobacterales</taxon>
        <taxon>Roseobacteraceae</taxon>
        <taxon>Tateyamaria</taxon>
    </lineage>
</organism>
<feature type="transmembrane region" description="Helical" evidence="6">
    <location>
        <begin position="20"/>
        <end position="38"/>
    </location>
</feature>
<dbReference type="RefSeq" id="WP_076630051.1">
    <property type="nucleotide sequence ID" value="NZ_CP019312.1"/>
</dbReference>
<feature type="transmembrane region" description="Helical" evidence="6">
    <location>
        <begin position="246"/>
        <end position="268"/>
    </location>
</feature>
<evidence type="ECO:0000256" key="5">
    <source>
        <dbReference type="ARBA" id="ARBA00023136"/>
    </source>
</evidence>
<dbReference type="AlphaFoldDB" id="A0A1P8MZT9"/>
<evidence type="ECO:0000256" key="2">
    <source>
        <dbReference type="ARBA" id="ARBA00009773"/>
    </source>
</evidence>
<evidence type="ECO:0000256" key="1">
    <source>
        <dbReference type="ARBA" id="ARBA00004141"/>
    </source>
</evidence>
<feature type="transmembrane region" description="Helical" evidence="6">
    <location>
        <begin position="274"/>
        <end position="307"/>
    </location>
</feature>
<dbReference type="Proteomes" id="UP000186336">
    <property type="component" value="Chromosome"/>
</dbReference>
<proteinExistence type="inferred from homology"/>
<keyword evidence="3 6" id="KW-0812">Transmembrane</keyword>
<dbReference type="PANTHER" id="PTHR21716:SF16">
    <property type="entry name" value="BLL1467 PROTEIN"/>
    <property type="match status" value="1"/>
</dbReference>
<evidence type="ECO:0000256" key="4">
    <source>
        <dbReference type="ARBA" id="ARBA00022989"/>
    </source>
</evidence>